<feature type="compositionally biased region" description="Basic and acidic residues" evidence="2">
    <location>
        <begin position="335"/>
        <end position="355"/>
    </location>
</feature>
<keyword evidence="1" id="KW-0175">Coiled coil</keyword>
<feature type="coiled-coil region" evidence="1">
    <location>
        <begin position="44"/>
        <end position="71"/>
    </location>
</feature>
<keyword evidence="4" id="KW-1185">Reference proteome</keyword>
<name>A0A4Z1T2I2_GIAMU</name>
<accession>A0A4Z1T2I2</accession>
<gene>
    <name evidence="3" type="ORF">GMRT_11327</name>
</gene>
<evidence type="ECO:0000256" key="1">
    <source>
        <dbReference type="SAM" id="Coils"/>
    </source>
</evidence>
<organism evidence="3 4">
    <name type="scientific">Giardia muris</name>
    <dbReference type="NCBI Taxonomy" id="5742"/>
    <lineage>
        <taxon>Eukaryota</taxon>
        <taxon>Metamonada</taxon>
        <taxon>Diplomonadida</taxon>
        <taxon>Hexamitidae</taxon>
        <taxon>Giardiinae</taxon>
        <taxon>Giardia</taxon>
    </lineage>
</organism>
<feature type="region of interest" description="Disordered" evidence="2">
    <location>
        <begin position="143"/>
        <end position="185"/>
    </location>
</feature>
<reference evidence="3 4" key="1">
    <citation type="submission" date="2019-05" db="EMBL/GenBank/DDBJ databases">
        <title>The compact genome of Giardia muris reveals important steps in the evolution of intestinal protozoan parasites.</title>
        <authorList>
            <person name="Xu F."/>
            <person name="Jimenez-Gonzalez A."/>
            <person name="Einarsson E."/>
            <person name="Astvaldsson A."/>
            <person name="Peirasmaki D."/>
            <person name="Eckmann L."/>
            <person name="Andersson J.O."/>
            <person name="Svard S.G."/>
            <person name="Jerlstrom-Hultqvist J."/>
        </authorList>
    </citation>
    <scope>NUCLEOTIDE SEQUENCE [LARGE SCALE GENOMIC DNA]</scope>
    <source>
        <strain evidence="3 4">Roberts-Thomson</strain>
    </source>
</reference>
<comment type="caution">
    <text evidence="3">The sequence shown here is derived from an EMBL/GenBank/DDBJ whole genome shotgun (WGS) entry which is preliminary data.</text>
</comment>
<feature type="compositionally biased region" description="Acidic residues" evidence="2">
    <location>
        <begin position="145"/>
        <end position="159"/>
    </location>
</feature>
<feature type="compositionally biased region" description="Low complexity" evidence="2">
    <location>
        <begin position="248"/>
        <end position="274"/>
    </location>
</feature>
<dbReference type="VEuPathDB" id="GiardiaDB:GMRT_11327"/>
<evidence type="ECO:0000256" key="2">
    <source>
        <dbReference type="SAM" id="MobiDB-lite"/>
    </source>
</evidence>
<dbReference type="Proteomes" id="UP000315496">
    <property type="component" value="Chromosome 5"/>
</dbReference>
<sequence length="394" mass="42844">MPNPPGDERPDAGAALERTARLLATRHEELRREAWAGRRDSRQARRAECLARSLESTNRALEARIHQLCSQCEGERRRRLEYKRRYLREAQVVRDLLALLTQQRDAAAATTRARGVGTGSDAPLLIGGKEYALSQLLHMYPPVRDEDESTDSDSVEEETPPVVTGMRAEARPPRRPSTPSTPGSDYVSRLREAIIQHVTKECLVRSAQVQCSVESTPTGDELAFHVQVSFGGAHASHTSHTPHVSRFSSPTPVPASSSVSSSAPAPTSTSASVALLEEPPSAPTSASPPRAPRLNSPRLQLLAATPYAEPPQNPFDRVVSPRSERRLETPGVEAADDRLEDTVFPRSTDGSRPELDNLELLLSPTSSRPSVKSSLGSEVAQGGTTIPRAPDDYL</sequence>
<evidence type="ECO:0000313" key="4">
    <source>
        <dbReference type="Proteomes" id="UP000315496"/>
    </source>
</evidence>
<dbReference type="AlphaFoldDB" id="A0A4Z1T2I2"/>
<dbReference type="EMBL" id="VDLU01000005">
    <property type="protein sequence ID" value="TNJ26621.1"/>
    <property type="molecule type" value="Genomic_DNA"/>
</dbReference>
<protein>
    <submittedName>
        <fullName evidence="3">Uncharacterized protein</fullName>
    </submittedName>
</protein>
<evidence type="ECO:0000313" key="3">
    <source>
        <dbReference type="EMBL" id="TNJ26621.1"/>
    </source>
</evidence>
<proteinExistence type="predicted"/>
<feature type="compositionally biased region" description="Low complexity" evidence="2">
    <location>
        <begin position="363"/>
        <end position="374"/>
    </location>
</feature>
<feature type="region of interest" description="Disordered" evidence="2">
    <location>
        <begin position="233"/>
        <end position="394"/>
    </location>
</feature>